<protein>
    <submittedName>
        <fullName evidence="2">RimJ/RimL family protein N-acetyltransferase</fullName>
    </submittedName>
</protein>
<sequence>MIQTDRLILRDYREEDRSDFAALNGDPQVGAWLGGTLDRAGSDVLLDRFNAHIAEHGWGPWAVERRSDGRLIGMTGLASVNEALPVGPAIEVEWRFIPQAWGQGYGSEAAKAALAWGFANLDRDEFLAFTADTNLASQGVMRKIGMVADPARDFDHPNLAPDHPLNRHVVYVARR</sequence>
<evidence type="ECO:0000313" key="2">
    <source>
        <dbReference type="EMBL" id="MBB3893091.1"/>
    </source>
</evidence>
<dbReference type="InterPro" id="IPR051531">
    <property type="entry name" value="N-acetyltransferase"/>
</dbReference>
<dbReference type="PANTHER" id="PTHR43792">
    <property type="entry name" value="GNAT FAMILY, PUTATIVE (AFU_ORTHOLOGUE AFUA_3G00765)-RELATED-RELATED"/>
    <property type="match status" value="1"/>
</dbReference>
<keyword evidence="3" id="KW-1185">Reference proteome</keyword>
<feature type="domain" description="N-acetyltransferase" evidence="1">
    <location>
        <begin position="7"/>
        <end position="166"/>
    </location>
</feature>
<dbReference type="SUPFAM" id="SSF55729">
    <property type="entry name" value="Acyl-CoA N-acyltransferases (Nat)"/>
    <property type="match status" value="1"/>
</dbReference>
<dbReference type="GO" id="GO:0016747">
    <property type="term" value="F:acyltransferase activity, transferring groups other than amino-acyl groups"/>
    <property type="evidence" value="ECO:0007669"/>
    <property type="project" value="InterPro"/>
</dbReference>
<dbReference type="Pfam" id="PF13302">
    <property type="entry name" value="Acetyltransf_3"/>
    <property type="match status" value="1"/>
</dbReference>
<dbReference type="PANTHER" id="PTHR43792:SF1">
    <property type="entry name" value="N-ACETYLTRANSFERASE DOMAIN-CONTAINING PROTEIN"/>
    <property type="match status" value="1"/>
</dbReference>
<dbReference type="PROSITE" id="PS51186">
    <property type="entry name" value="GNAT"/>
    <property type="match status" value="1"/>
</dbReference>
<dbReference type="EMBL" id="JACIDK010000007">
    <property type="protein sequence ID" value="MBB3893091.1"/>
    <property type="molecule type" value="Genomic_DNA"/>
</dbReference>
<dbReference type="InterPro" id="IPR000182">
    <property type="entry name" value="GNAT_dom"/>
</dbReference>
<proteinExistence type="predicted"/>
<gene>
    <name evidence="2" type="ORF">GGQ61_003829</name>
</gene>
<name>A0A840A6I1_9CAUL</name>
<organism evidence="2 3">
    <name type="scientific">Phenylobacterium haematophilum</name>
    <dbReference type="NCBI Taxonomy" id="98513"/>
    <lineage>
        <taxon>Bacteria</taxon>
        <taxon>Pseudomonadati</taxon>
        <taxon>Pseudomonadota</taxon>
        <taxon>Alphaproteobacteria</taxon>
        <taxon>Caulobacterales</taxon>
        <taxon>Caulobacteraceae</taxon>
        <taxon>Phenylobacterium</taxon>
    </lineage>
</organism>
<keyword evidence="2" id="KW-0808">Transferase</keyword>
<comment type="caution">
    <text evidence="2">The sequence shown here is derived from an EMBL/GenBank/DDBJ whole genome shotgun (WGS) entry which is preliminary data.</text>
</comment>
<evidence type="ECO:0000259" key="1">
    <source>
        <dbReference type="PROSITE" id="PS51186"/>
    </source>
</evidence>
<dbReference type="Gene3D" id="3.40.630.30">
    <property type="match status" value="1"/>
</dbReference>
<dbReference type="Proteomes" id="UP000530564">
    <property type="component" value="Unassembled WGS sequence"/>
</dbReference>
<dbReference type="InterPro" id="IPR016181">
    <property type="entry name" value="Acyl_CoA_acyltransferase"/>
</dbReference>
<accession>A0A840A6I1</accession>
<dbReference type="RefSeq" id="WP_183776252.1">
    <property type="nucleotide sequence ID" value="NZ_JACIDK010000007.1"/>
</dbReference>
<reference evidence="2 3" key="1">
    <citation type="submission" date="2020-08" db="EMBL/GenBank/DDBJ databases">
        <title>Genomic Encyclopedia of Type Strains, Phase IV (KMG-IV): sequencing the most valuable type-strain genomes for metagenomic binning, comparative biology and taxonomic classification.</title>
        <authorList>
            <person name="Goeker M."/>
        </authorList>
    </citation>
    <scope>NUCLEOTIDE SEQUENCE [LARGE SCALE GENOMIC DNA]</scope>
    <source>
        <strain evidence="2 3">DSM 21793</strain>
    </source>
</reference>
<evidence type="ECO:0000313" key="3">
    <source>
        <dbReference type="Proteomes" id="UP000530564"/>
    </source>
</evidence>
<dbReference type="AlphaFoldDB" id="A0A840A6I1"/>